<proteinExistence type="predicted"/>
<dbReference type="EMBL" id="BK015442">
    <property type="protein sequence ID" value="DAE06818.1"/>
    <property type="molecule type" value="Genomic_DNA"/>
</dbReference>
<accession>A0A8S5PIT6</accession>
<name>A0A8S5PIT6_9CAUD</name>
<sequence length="152" mass="16881">MKKYNCNNTLEYVHEAARMCRAFDKCNGCDGCPLVKKSCCGIFDVTPEHIRRVQAWSDNHPEITLTGKQVEIFKALNLLGFRYIAKDSDGAVYAFTERPGKGLEAWGGNGEYFSVKVLRSEVSAAISALVNWSDEEPLCIAEALEQAEEANP</sequence>
<evidence type="ECO:0000313" key="1">
    <source>
        <dbReference type="EMBL" id="DAE06818.1"/>
    </source>
</evidence>
<protein>
    <submittedName>
        <fullName evidence="1">Uncharacterized protein</fullName>
    </submittedName>
</protein>
<reference evidence="1" key="1">
    <citation type="journal article" date="2021" name="Proc. Natl. Acad. Sci. U.S.A.">
        <title>A Catalog of Tens of Thousands of Viruses from Human Metagenomes Reveals Hidden Associations with Chronic Diseases.</title>
        <authorList>
            <person name="Tisza M.J."/>
            <person name="Buck C.B."/>
        </authorList>
    </citation>
    <scope>NUCLEOTIDE SEQUENCE</scope>
    <source>
        <strain evidence="1">CtXBp18</strain>
    </source>
</reference>
<organism evidence="1">
    <name type="scientific">Siphoviridae sp. ctXBp18</name>
    <dbReference type="NCBI Taxonomy" id="2825541"/>
    <lineage>
        <taxon>Viruses</taxon>
        <taxon>Duplodnaviria</taxon>
        <taxon>Heunggongvirae</taxon>
        <taxon>Uroviricota</taxon>
        <taxon>Caudoviricetes</taxon>
    </lineage>
</organism>